<keyword evidence="2" id="KW-1185">Reference proteome</keyword>
<dbReference type="EMBL" id="BPLQ01008614">
    <property type="protein sequence ID" value="GIY38445.1"/>
    <property type="molecule type" value="Genomic_DNA"/>
</dbReference>
<evidence type="ECO:0000313" key="1">
    <source>
        <dbReference type="EMBL" id="GIY38445.1"/>
    </source>
</evidence>
<gene>
    <name evidence="1" type="ORF">CDAR_586851</name>
</gene>
<organism evidence="1 2">
    <name type="scientific">Caerostris darwini</name>
    <dbReference type="NCBI Taxonomy" id="1538125"/>
    <lineage>
        <taxon>Eukaryota</taxon>
        <taxon>Metazoa</taxon>
        <taxon>Ecdysozoa</taxon>
        <taxon>Arthropoda</taxon>
        <taxon>Chelicerata</taxon>
        <taxon>Arachnida</taxon>
        <taxon>Araneae</taxon>
        <taxon>Araneomorphae</taxon>
        <taxon>Entelegynae</taxon>
        <taxon>Araneoidea</taxon>
        <taxon>Araneidae</taxon>
        <taxon>Caerostris</taxon>
    </lineage>
</organism>
<proteinExistence type="predicted"/>
<comment type="caution">
    <text evidence="1">The sequence shown here is derived from an EMBL/GenBank/DDBJ whole genome shotgun (WGS) entry which is preliminary data.</text>
</comment>
<accession>A0AAV4SWD5</accession>
<dbReference type="AlphaFoldDB" id="A0AAV4SWD5"/>
<name>A0AAV4SWD5_9ARAC</name>
<protein>
    <submittedName>
        <fullName evidence="1">Uncharacterized protein</fullName>
    </submittedName>
</protein>
<dbReference type="Proteomes" id="UP001054837">
    <property type="component" value="Unassembled WGS sequence"/>
</dbReference>
<sequence>MLCSLNRLPRNFLRKSPIQSDERKISKNQFQYVSAQNSKLVINFTFFKHNGHIKLSVLEKVLKFPISIDEFERQVITEKRKVNFTAGVPLLAATPIDFGRGKTKFALLI</sequence>
<evidence type="ECO:0000313" key="2">
    <source>
        <dbReference type="Proteomes" id="UP001054837"/>
    </source>
</evidence>
<reference evidence="1 2" key="1">
    <citation type="submission" date="2021-06" db="EMBL/GenBank/DDBJ databases">
        <title>Caerostris darwini draft genome.</title>
        <authorList>
            <person name="Kono N."/>
            <person name="Arakawa K."/>
        </authorList>
    </citation>
    <scope>NUCLEOTIDE SEQUENCE [LARGE SCALE GENOMIC DNA]</scope>
</reference>